<sequence>MDLLLIRHGVTDWNKQKRYLGHTDIGLLQSELETLDGLKKQIYGQTFSYVFSSDLRRCQETLDYLNGKMSVIVDERLREINFGDWEGKTYDELKCDANYQEWLNDWEQSSPPNGEAWSEFTSRIDWFLDELIKRVQKEQKNKFPIAIMTHGGVIRYLLLKFYASRTLWDFPVEHGKALELSLIWQRGEWICNSLSVVPTQESEN</sequence>
<dbReference type="Gene3D" id="3.40.50.1240">
    <property type="entry name" value="Phosphoglycerate mutase-like"/>
    <property type="match status" value="1"/>
</dbReference>
<proteinExistence type="predicted"/>
<feature type="active site" description="Tele-phosphohistidine intermediate" evidence="2">
    <location>
        <position position="8"/>
    </location>
</feature>
<evidence type="ECO:0000313" key="4">
    <source>
        <dbReference type="EMBL" id="OIJ13613.1"/>
    </source>
</evidence>
<accession>A0A1S2LND2</accession>
<comment type="caution">
    <text evidence="4">The sequence shown here is derived from an EMBL/GenBank/DDBJ whole genome shotgun (WGS) entry which is preliminary data.</text>
</comment>
<dbReference type="GO" id="GO:0005829">
    <property type="term" value="C:cytosol"/>
    <property type="evidence" value="ECO:0007669"/>
    <property type="project" value="TreeGrafter"/>
</dbReference>
<protein>
    <recommendedName>
        <fullName evidence="6">Alpha-ribazole phosphatase</fullName>
    </recommendedName>
</protein>
<dbReference type="InterPro" id="IPR051695">
    <property type="entry name" value="Phosphoglycerate_Mutase"/>
</dbReference>
<gene>
    <name evidence="4" type="ORF">BKP37_10030</name>
</gene>
<feature type="binding site" evidence="3">
    <location>
        <position position="57"/>
    </location>
    <ligand>
        <name>substrate</name>
    </ligand>
</feature>
<dbReference type="AlphaFoldDB" id="A0A1S2LND2"/>
<reference evidence="4 5" key="1">
    <citation type="submission" date="2016-10" db="EMBL/GenBank/DDBJ databases">
        <title>Draft genome sequences of four alkaliphilic bacteria belonging to the Anaerobacillus genus.</title>
        <authorList>
            <person name="Bassil N.M."/>
            <person name="Lloyd J.R."/>
        </authorList>
    </citation>
    <scope>NUCLEOTIDE SEQUENCE [LARGE SCALE GENOMIC DNA]</scope>
    <source>
        <strain evidence="4 5">DSM 18345</strain>
    </source>
</reference>
<dbReference type="Pfam" id="PF00300">
    <property type="entry name" value="His_Phos_1"/>
    <property type="match status" value="1"/>
</dbReference>
<dbReference type="InterPro" id="IPR029033">
    <property type="entry name" value="His_PPase_superfam"/>
</dbReference>
<name>A0A1S2LND2_9BACI</name>
<dbReference type="GO" id="GO:0045820">
    <property type="term" value="P:negative regulation of glycolytic process"/>
    <property type="evidence" value="ECO:0007669"/>
    <property type="project" value="TreeGrafter"/>
</dbReference>
<dbReference type="SUPFAM" id="SSF53254">
    <property type="entry name" value="Phosphoglycerate mutase-like"/>
    <property type="match status" value="1"/>
</dbReference>
<feature type="active site" description="Proton donor/acceptor" evidence="2">
    <location>
        <position position="79"/>
    </location>
</feature>
<feature type="binding site" evidence="3">
    <location>
        <begin position="7"/>
        <end position="14"/>
    </location>
    <ligand>
        <name>substrate</name>
    </ligand>
</feature>
<dbReference type="GO" id="GO:0004331">
    <property type="term" value="F:fructose-2,6-bisphosphate 2-phosphatase activity"/>
    <property type="evidence" value="ECO:0007669"/>
    <property type="project" value="TreeGrafter"/>
</dbReference>
<keyword evidence="1" id="KW-0378">Hydrolase</keyword>
<evidence type="ECO:0000256" key="3">
    <source>
        <dbReference type="PIRSR" id="PIRSR613078-2"/>
    </source>
</evidence>
<dbReference type="PANTHER" id="PTHR46517">
    <property type="entry name" value="FRUCTOSE-2,6-BISPHOSPHATASE TIGAR"/>
    <property type="match status" value="1"/>
</dbReference>
<dbReference type="Proteomes" id="UP000179524">
    <property type="component" value="Unassembled WGS sequence"/>
</dbReference>
<evidence type="ECO:0008006" key="6">
    <source>
        <dbReference type="Google" id="ProtNLM"/>
    </source>
</evidence>
<evidence type="ECO:0000256" key="1">
    <source>
        <dbReference type="ARBA" id="ARBA00022801"/>
    </source>
</evidence>
<organism evidence="4 5">
    <name type="scientific">Anaerobacillus alkalilacustris</name>
    <dbReference type="NCBI Taxonomy" id="393763"/>
    <lineage>
        <taxon>Bacteria</taxon>
        <taxon>Bacillati</taxon>
        <taxon>Bacillota</taxon>
        <taxon>Bacilli</taxon>
        <taxon>Bacillales</taxon>
        <taxon>Bacillaceae</taxon>
        <taxon>Anaerobacillus</taxon>
    </lineage>
</organism>
<dbReference type="CDD" id="cd07067">
    <property type="entry name" value="HP_PGM_like"/>
    <property type="match status" value="1"/>
</dbReference>
<keyword evidence="5" id="KW-1185">Reference proteome</keyword>
<dbReference type="EMBL" id="MLQR01000027">
    <property type="protein sequence ID" value="OIJ13613.1"/>
    <property type="molecule type" value="Genomic_DNA"/>
</dbReference>
<dbReference type="InterPro" id="IPR013078">
    <property type="entry name" value="His_Pase_superF_clade-1"/>
</dbReference>
<dbReference type="SMART" id="SM00855">
    <property type="entry name" value="PGAM"/>
    <property type="match status" value="1"/>
</dbReference>
<dbReference type="PANTHER" id="PTHR46517:SF1">
    <property type="entry name" value="FRUCTOSE-2,6-BISPHOSPHATASE TIGAR"/>
    <property type="match status" value="1"/>
</dbReference>
<evidence type="ECO:0000256" key="2">
    <source>
        <dbReference type="PIRSR" id="PIRSR613078-1"/>
    </source>
</evidence>
<dbReference type="GO" id="GO:0043456">
    <property type="term" value="P:regulation of pentose-phosphate shunt"/>
    <property type="evidence" value="ECO:0007669"/>
    <property type="project" value="TreeGrafter"/>
</dbReference>
<evidence type="ECO:0000313" key="5">
    <source>
        <dbReference type="Proteomes" id="UP000179524"/>
    </source>
</evidence>